<proteinExistence type="predicted"/>
<feature type="transmembrane region" description="Helical" evidence="1">
    <location>
        <begin position="164"/>
        <end position="181"/>
    </location>
</feature>
<sequence>MVRVLSAAWVLVLVAVWVEADAGEDRAKAGSEPVVSLRSLITGTCQEIQRHAESVLGTTVIQSAVERAVLFLESLLGQENTHSMSMVVQTAISFLAEGAASGLNVIAVYVTEILRVTGFDATLTLPRFTPEGVTAVAQWGLVCLIGYWLLTIVLRLLISVLKHVFWTVKTVLALWAFGLIVLDKSASTDTTAFRLGGLVLTCVLLSLYTSDFNKQSAVEKRLSNLEGRLKAVEKK</sequence>
<evidence type="ECO:0000313" key="3">
    <source>
        <dbReference type="EMBL" id="KAF6714817.1"/>
    </source>
</evidence>
<feature type="transmembrane region" description="Helical" evidence="1">
    <location>
        <begin position="193"/>
        <end position="210"/>
    </location>
</feature>
<dbReference type="PANTHER" id="PTHR14550:SF2">
    <property type="entry name" value="TRANSMEMBRANE PROTEIN 109"/>
    <property type="match status" value="1"/>
</dbReference>
<comment type="caution">
    <text evidence="3">The sequence shown here is derived from an EMBL/GenBank/DDBJ whole genome shotgun (WGS) entry which is preliminary data.</text>
</comment>
<evidence type="ECO:0000313" key="4">
    <source>
        <dbReference type="Proteomes" id="UP000646548"/>
    </source>
</evidence>
<evidence type="ECO:0000256" key="1">
    <source>
        <dbReference type="SAM" id="Phobius"/>
    </source>
</evidence>
<feature type="transmembrane region" description="Helical" evidence="1">
    <location>
        <begin position="136"/>
        <end position="157"/>
    </location>
</feature>
<feature type="chain" id="PRO_5032390352" evidence="2">
    <location>
        <begin position="23"/>
        <end position="235"/>
    </location>
</feature>
<organism evidence="3 4">
    <name type="scientific">Oryzias melastigma</name>
    <name type="common">Marine medaka</name>
    <dbReference type="NCBI Taxonomy" id="30732"/>
    <lineage>
        <taxon>Eukaryota</taxon>
        <taxon>Metazoa</taxon>
        <taxon>Chordata</taxon>
        <taxon>Craniata</taxon>
        <taxon>Vertebrata</taxon>
        <taxon>Euteleostomi</taxon>
        <taxon>Actinopterygii</taxon>
        <taxon>Neopterygii</taxon>
        <taxon>Teleostei</taxon>
        <taxon>Neoteleostei</taxon>
        <taxon>Acanthomorphata</taxon>
        <taxon>Ovalentaria</taxon>
        <taxon>Atherinomorphae</taxon>
        <taxon>Beloniformes</taxon>
        <taxon>Adrianichthyidae</taxon>
        <taxon>Oryziinae</taxon>
        <taxon>Oryzias</taxon>
    </lineage>
</organism>
<dbReference type="PANTHER" id="PTHR14550">
    <property type="entry name" value="TRANSMEMBRANE PROTEIN 109"/>
    <property type="match status" value="1"/>
</dbReference>
<name>A0A834BJH2_ORYME</name>
<keyword evidence="2" id="KW-0732">Signal</keyword>
<dbReference type="AlphaFoldDB" id="A0A834BJH2"/>
<gene>
    <name evidence="3" type="ORF">FQA47_013494</name>
</gene>
<protein>
    <submittedName>
        <fullName evidence="3">Uncharacterized protein</fullName>
    </submittedName>
</protein>
<dbReference type="GO" id="GO:0042771">
    <property type="term" value="P:intrinsic apoptotic signaling pathway in response to DNA damage by p53 class mediator"/>
    <property type="evidence" value="ECO:0007669"/>
    <property type="project" value="TreeGrafter"/>
</dbReference>
<dbReference type="EMBL" id="WKFB01001200">
    <property type="protein sequence ID" value="KAF6714817.1"/>
    <property type="molecule type" value="Genomic_DNA"/>
</dbReference>
<keyword evidence="1" id="KW-1133">Transmembrane helix</keyword>
<dbReference type="InterPro" id="IPR039492">
    <property type="entry name" value="TMEM109"/>
</dbReference>
<dbReference type="GO" id="GO:0071480">
    <property type="term" value="P:cellular response to gamma radiation"/>
    <property type="evidence" value="ECO:0007669"/>
    <property type="project" value="InterPro"/>
</dbReference>
<evidence type="ECO:0000256" key="2">
    <source>
        <dbReference type="SAM" id="SignalP"/>
    </source>
</evidence>
<accession>A0A834BJH2</accession>
<dbReference type="Pfam" id="PF14965">
    <property type="entry name" value="BRI3BP"/>
    <property type="match status" value="1"/>
</dbReference>
<feature type="signal peptide" evidence="2">
    <location>
        <begin position="1"/>
        <end position="22"/>
    </location>
</feature>
<keyword evidence="1" id="KW-0472">Membrane</keyword>
<dbReference type="Proteomes" id="UP000646548">
    <property type="component" value="Unassembled WGS sequence"/>
</dbReference>
<keyword evidence="1" id="KW-0812">Transmembrane</keyword>
<reference evidence="3" key="1">
    <citation type="journal article" name="BMC Genomics">
        <title>Long-read sequencing and de novo genome assembly of marine medaka (Oryzias melastigma).</title>
        <authorList>
            <person name="Liang P."/>
            <person name="Saqib H.S.A."/>
            <person name="Ni X."/>
            <person name="Shen Y."/>
        </authorList>
    </citation>
    <scope>NUCLEOTIDE SEQUENCE</scope>
    <source>
        <strain evidence="3">Bigg-433</strain>
    </source>
</reference>